<dbReference type="Gene3D" id="2.70.70.10">
    <property type="entry name" value="Glucose Permease (Domain IIA)"/>
    <property type="match status" value="1"/>
</dbReference>
<dbReference type="EMBL" id="BHVZ01000001">
    <property type="protein sequence ID" value="GCB28820.1"/>
    <property type="molecule type" value="Genomic_DNA"/>
</dbReference>
<keyword evidence="5" id="KW-1185">Reference proteome</keyword>
<protein>
    <recommendedName>
        <fullName evidence="3">M23ase beta-sheet core domain-containing protein</fullName>
    </recommendedName>
</protein>
<dbReference type="SUPFAM" id="SSF57997">
    <property type="entry name" value="Tropomyosin"/>
    <property type="match status" value="1"/>
</dbReference>
<dbReference type="InterPro" id="IPR011055">
    <property type="entry name" value="Dup_hybrid_motif"/>
</dbReference>
<dbReference type="InterPro" id="IPR016047">
    <property type="entry name" value="M23ase_b-sheet_dom"/>
</dbReference>
<dbReference type="InterPro" id="IPR050570">
    <property type="entry name" value="Cell_wall_metabolism_enzyme"/>
</dbReference>
<evidence type="ECO:0000313" key="5">
    <source>
        <dbReference type="Proteomes" id="UP000287361"/>
    </source>
</evidence>
<reference evidence="4 5" key="1">
    <citation type="submission" date="2018-10" db="EMBL/GenBank/DDBJ databases">
        <title>Draft Genome Sequence of Anaerotignum sp. KCTC 15736.</title>
        <authorList>
            <person name="Choi S.H."/>
            <person name="Kim J.S."/>
            <person name="Kang S.W."/>
            <person name="Lee J.S."/>
            <person name="Park S.H."/>
        </authorList>
    </citation>
    <scope>NUCLEOTIDE SEQUENCE [LARGE SCALE GENOMIC DNA]</scope>
    <source>
        <strain evidence="4 5">KCTC 15736</strain>
    </source>
</reference>
<dbReference type="Pfam" id="PF01551">
    <property type="entry name" value="Peptidase_M23"/>
    <property type="match status" value="1"/>
</dbReference>
<sequence length="347" mass="38260">MNENQNEIQNENQEQSQEPHKHFLTLHISHKGQQKTLHFRIRHAVAVCAATVFLVGGSVCAVGAYQKTKTDLHTSKEQLLETERERRKLEQRAELLETENTEYTENIDALQNKTTELEQKMNEIESVKEDLYHQITNLDESDSSASLDLTAMTSALAPTERTEAAAPTFTTLVSTSYNKASALSTHLDKMSLLMDETSISFSAVADTVTYLAALSNAPSGWPVDSRTVSTEFNPSADPSISDGRKHYGMDISTQSRIIPIYATASGTVVTAQYHSEFGNYVVIDHGNGFTTLYAHCTDLNVAVGDKVKKGDTIATTGSTGMSTGVHCHYEIQLNGVYQNPRDYLGEE</sequence>
<dbReference type="AlphaFoldDB" id="A0A401LBD5"/>
<feature type="transmembrane region" description="Helical" evidence="2">
    <location>
        <begin position="44"/>
        <end position="65"/>
    </location>
</feature>
<feature type="coiled-coil region" evidence="1">
    <location>
        <begin position="65"/>
        <end position="134"/>
    </location>
</feature>
<dbReference type="PANTHER" id="PTHR21666">
    <property type="entry name" value="PEPTIDASE-RELATED"/>
    <property type="match status" value="1"/>
</dbReference>
<dbReference type="PANTHER" id="PTHR21666:SF270">
    <property type="entry name" value="MUREIN HYDROLASE ACTIVATOR ENVC"/>
    <property type="match status" value="1"/>
</dbReference>
<evidence type="ECO:0000259" key="3">
    <source>
        <dbReference type="Pfam" id="PF01551"/>
    </source>
</evidence>
<dbReference type="SUPFAM" id="SSF51261">
    <property type="entry name" value="Duplicated hybrid motif"/>
    <property type="match status" value="1"/>
</dbReference>
<evidence type="ECO:0000313" key="4">
    <source>
        <dbReference type="EMBL" id="GCB28820.1"/>
    </source>
</evidence>
<evidence type="ECO:0000256" key="1">
    <source>
        <dbReference type="SAM" id="Coils"/>
    </source>
</evidence>
<keyword evidence="2" id="KW-0472">Membrane</keyword>
<accession>A0A401LBD5</accession>
<keyword evidence="2" id="KW-0812">Transmembrane</keyword>
<organism evidence="4 5">
    <name type="scientific">Anaerotignum faecicola</name>
    <dbReference type="NCBI Taxonomy" id="2358141"/>
    <lineage>
        <taxon>Bacteria</taxon>
        <taxon>Bacillati</taxon>
        <taxon>Bacillota</taxon>
        <taxon>Clostridia</taxon>
        <taxon>Lachnospirales</taxon>
        <taxon>Anaerotignaceae</taxon>
        <taxon>Anaerotignum</taxon>
    </lineage>
</organism>
<keyword evidence="1" id="KW-0175">Coiled coil</keyword>
<evidence type="ECO:0000256" key="2">
    <source>
        <dbReference type="SAM" id="Phobius"/>
    </source>
</evidence>
<feature type="domain" description="M23ase beta-sheet core" evidence="3">
    <location>
        <begin position="245"/>
        <end position="340"/>
    </location>
</feature>
<proteinExistence type="predicted"/>
<dbReference type="OrthoDB" id="9809488at2"/>
<keyword evidence="2" id="KW-1133">Transmembrane helix</keyword>
<dbReference type="GO" id="GO:0004222">
    <property type="term" value="F:metalloendopeptidase activity"/>
    <property type="evidence" value="ECO:0007669"/>
    <property type="project" value="TreeGrafter"/>
</dbReference>
<name>A0A401LBD5_9FIRM</name>
<gene>
    <name evidence="4" type="ORF">KGMB03357_04810</name>
</gene>
<dbReference type="Proteomes" id="UP000287361">
    <property type="component" value="Unassembled WGS sequence"/>
</dbReference>
<dbReference type="CDD" id="cd12797">
    <property type="entry name" value="M23_peptidase"/>
    <property type="match status" value="1"/>
</dbReference>
<comment type="caution">
    <text evidence="4">The sequence shown here is derived from an EMBL/GenBank/DDBJ whole genome shotgun (WGS) entry which is preliminary data.</text>
</comment>